<dbReference type="PANTHER" id="PTHR43283">
    <property type="entry name" value="BETA-LACTAMASE-RELATED"/>
    <property type="match status" value="1"/>
</dbReference>
<dbReference type="Gene3D" id="3.40.710.10">
    <property type="entry name" value="DD-peptidase/beta-lactamase superfamily"/>
    <property type="match status" value="1"/>
</dbReference>
<dbReference type="Proteomes" id="UP001595648">
    <property type="component" value="Unassembled WGS sequence"/>
</dbReference>
<gene>
    <name evidence="3" type="ORF">ACFOJ9_01535</name>
</gene>
<reference evidence="4" key="1">
    <citation type="journal article" date="2019" name="Int. J. Syst. Evol. Microbiol.">
        <title>The Global Catalogue of Microorganisms (GCM) 10K type strain sequencing project: providing services to taxonomists for standard genome sequencing and annotation.</title>
        <authorList>
            <consortium name="The Broad Institute Genomics Platform"/>
            <consortium name="The Broad Institute Genome Sequencing Center for Infectious Disease"/>
            <person name="Wu L."/>
            <person name="Ma J."/>
        </authorList>
    </citation>
    <scope>NUCLEOTIDE SEQUENCE [LARGE SCALE GENOMIC DNA]</scope>
    <source>
        <strain evidence="4">ICMP 19515</strain>
    </source>
</reference>
<dbReference type="PANTHER" id="PTHR43283:SF7">
    <property type="entry name" value="BETA-LACTAMASE-RELATED DOMAIN-CONTAINING PROTEIN"/>
    <property type="match status" value="1"/>
</dbReference>
<dbReference type="EMBL" id="JBHRVD010000001">
    <property type="protein sequence ID" value="MFC3320548.1"/>
    <property type="molecule type" value="Genomic_DNA"/>
</dbReference>
<evidence type="ECO:0000313" key="4">
    <source>
        <dbReference type="Proteomes" id="UP001595648"/>
    </source>
</evidence>
<name>A0ABV7MG93_9HYPH</name>
<dbReference type="InterPro" id="IPR050789">
    <property type="entry name" value="Diverse_Enzym_Activities"/>
</dbReference>
<feature type="compositionally biased region" description="Pro residues" evidence="1">
    <location>
        <begin position="12"/>
        <end position="21"/>
    </location>
</feature>
<feature type="region of interest" description="Disordered" evidence="1">
    <location>
        <begin position="1"/>
        <end position="21"/>
    </location>
</feature>
<feature type="domain" description="Beta-lactamase-related" evidence="2">
    <location>
        <begin position="77"/>
        <end position="379"/>
    </location>
</feature>
<evidence type="ECO:0000313" key="3">
    <source>
        <dbReference type="EMBL" id="MFC3320548.1"/>
    </source>
</evidence>
<dbReference type="InterPro" id="IPR012338">
    <property type="entry name" value="Beta-lactam/transpept-like"/>
</dbReference>
<dbReference type="EC" id="3.-.-.-" evidence="3"/>
<keyword evidence="3" id="KW-0378">Hydrolase</keyword>
<dbReference type="InterPro" id="IPR001466">
    <property type="entry name" value="Beta-lactam-related"/>
</dbReference>
<organism evidence="3 4">
    <name type="scientific">Mesorhizobium cantuariense</name>
    <dbReference type="NCBI Taxonomy" id="1300275"/>
    <lineage>
        <taxon>Bacteria</taxon>
        <taxon>Pseudomonadati</taxon>
        <taxon>Pseudomonadota</taxon>
        <taxon>Alphaproteobacteria</taxon>
        <taxon>Hyphomicrobiales</taxon>
        <taxon>Phyllobacteriaceae</taxon>
        <taxon>Mesorhizobium</taxon>
    </lineage>
</organism>
<keyword evidence="4" id="KW-1185">Reference proteome</keyword>
<dbReference type="Pfam" id="PF00144">
    <property type="entry name" value="Beta-lactamase"/>
    <property type="match status" value="1"/>
</dbReference>
<accession>A0ABV7MG93</accession>
<dbReference type="SUPFAM" id="SSF56601">
    <property type="entry name" value="beta-lactamase/transpeptidase-like"/>
    <property type="match status" value="1"/>
</dbReference>
<dbReference type="GO" id="GO:0016787">
    <property type="term" value="F:hydrolase activity"/>
    <property type="evidence" value="ECO:0007669"/>
    <property type="project" value="UniProtKB-KW"/>
</dbReference>
<proteinExistence type="predicted"/>
<comment type="caution">
    <text evidence="3">The sequence shown here is derived from an EMBL/GenBank/DDBJ whole genome shotgun (WGS) entry which is preliminary data.</text>
</comment>
<evidence type="ECO:0000256" key="1">
    <source>
        <dbReference type="SAM" id="MobiDB-lite"/>
    </source>
</evidence>
<sequence length="398" mass="44977">MNDTSPDWQPDPMGPGAPIIPPTEWDLAPYNRWTFQRVREFMPTASIWRGRGPVLPLQERIKDIDGIEFEVGRRRSTIREFLDKSLTDGFLILSRGEVIAERYMNGLRPHCQHLAMSVSKSITATVCGILVHRGLIDTESRVTRYLPELEATAYRGATVQQVLDMTTGVVITGPYTKAYTHQHMLMQAAGWRPVEYHDYPQTTWQLLLRLTEQESPHGERFNYRSPENNVLGFIVQRASGKRFPELVSSELWAPMGAEQDAYVTVDRGGFPCTDGGFNATLRDYARFALLHLRGGKLNGKQIVPSEWVEETRSASRDLFRMFQGAREYLPKGAYHNSFWIEDPEQRAYICSGNGGQLIYIDPQTDFAAVKLSSLPGPEIGGIEALQAIRAIRDACLAR</sequence>
<dbReference type="RefSeq" id="WP_378976610.1">
    <property type="nucleotide sequence ID" value="NZ_JBHRVD010000001.1"/>
</dbReference>
<evidence type="ECO:0000259" key="2">
    <source>
        <dbReference type="Pfam" id="PF00144"/>
    </source>
</evidence>
<protein>
    <submittedName>
        <fullName evidence="3">Serine hydrolase domain-containing protein</fullName>
        <ecNumber evidence="3">3.-.-.-</ecNumber>
    </submittedName>
</protein>